<dbReference type="PROSITE" id="PS50023">
    <property type="entry name" value="LIM_DOMAIN_2"/>
    <property type="match status" value="1"/>
</dbReference>
<dbReference type="Proteomes" id="UP000030746">
    <property type="component" value="Unassembled WGS sequence"/>
</dbReference>
<organism evidence="10 11">
    <name type="scientific">Lottia gigantea</name>
    <name type="common">Giant owl limpet</name>
    <dbReference type="NCBI Taxonomy" id="225164"/>
    <lineage>
        <taxon>Eukaryota</taxon>
        <taxon>Metazoa</taxon>
        <taxon>Spiralia</taxon>
        <taxon>Lophotrochozoa</taxon>
        <taxon>Mollusca</taxon>
        <taxon>Gastropoda</taxon>
        <taxon>Patellogastropoda</taxon>
        <taxon>Lottioidea</taxon>
        <taxon>Lottiidae</taxon>
        <taxon>Lottia</taxon>
    </lineage>
</organism>
<dbReference type="KEGG" id="lgi:LOTGIDRAFT_99363"/>
<dbReference type="PROSITE" id="PS00478">
    <property type="entry name" value="LIM_DOMAIN_1"/>
    <property type="match status" value="1"/>
</dbReference>
<dbReference type="PANTHER" id="PTHR46074:SF5">
    <property type="entry name" value="LIM DOMAIN-CONTAINING PROTEIN C"/>
    <property type="match status" value="1"/>
</dbReference>
<dbReference type="FunFam" id="2.10.110.10:FF:000054">
    <property type="entry name" value="Cysteine-rich protein 1"/>
    <property type="match status" value="1"/>
</dbReference>
<dbReference type="Gene3D" id="2.10.110.10">
    <property type="entry name" value="Cysteine Rich Protein"/>
    <property type="match status" value="1"/>
</dbReference>
<gene>
    <name evidence="10" type="ORF">LOTGIDRAFT_99363</name>
</gene>
<feature type="non-terminal residue" evidence="10">
    <location>
        <position position="1"/>
    </location>
</feature>
<reference evidence="10 11" key="1">
    <citation type="journal article" date="2013" name="Nature">
        <title>Insights into bilaterian evolution from three spiralian genomes.</title>
        <authorList>
            <person name="Simakov O."/>
            <person name="Marletaz F."/>
            <person name="Cho S.J."/>
            <person name="Edsinger-Gonzales E."/>
            <person name="Havlak P."/>
            <person name="Hellsten U."/>
            <person name="Kuo D.H."/>
            <person name="Larsson T."/>
            <person name="Lv J."/>
            <person name="Arendt D."/>
            <person name="Savage R."/>
            <person name="Osoegawa K."/>
            <person name="de Jong P."/>
            <person name="Grimwood J."/>
            <person name="Chapman J.A."/>
            <person name="Shapiro H."/>
            <person name="Aerts A."/>
            <person name="Otillar R.P."/>
            <person name="Terry A.Y."/>
            <person name="Boore J.L."/>
            <person name="Grigoriev I.V."/>
            <person name="Lindberg D.R."/>
            <person name="Seaver E.C."/>
            <person name="Weisblat D.A."/>
            <person name="Putnam N.H."/>
            <person name="Rokhsar D.S."/>
        </authorList>
    </citation>
    <scope>NUCLEOTIDE SEQUENCE [LARGE SCALE GENOMIC DNA]</scope>
</reference>
<evidence type="ECO:0000313" key="10">
    <source>
        <dbReference type="EMBL" id="ESO89048.1"/>
    </source>
</evidence>
<evidence type="ECO:0000256" key="4">
    <source>
        <dbReference type="ARBA" id="ARBA00022990"/>
    </source>
</evidence>
<dbReference type="CTD" id="20253284"/>
<dbReference type="PANTHER" id="PTHR46074">
    <property type="entry name" value="CYSTEINE-RICH PROTEIN CRIP FAMILY MEMBER"/>
    <property type="match status" value="1"/>
</dbReference>
<evidence type="ECO:0000256" key="7">
    <source>
        <dbReference type="ARBA" id="ARBA00072537"/>
    </source>
</evidence>
<feature type="non-terminal residue" evidence="10">
    <location>
        <position position="67"/>
    </location>
</feature>
<protein>
    <recommendedName>
        <fullName evidence="7">Cysteine-rich protein 1</fullName>
    </recommendedName>
</protein>
<dbReference type="CDD" id="cd09401">
    <property type="entry name" value="LIM_TLP_like"/>
    <property type="match status" value="1"/>
</dbReference>
<dbReference type="SUPFAM" id="SSF57716">
    <property type="entry name" value="Glucocorticoid receptor-like (DNA-binding domain)"/>
    <property type="match status" value="2"/>
</dbReference>
<dbReference type="GeneID" id="20253284"/>
<evidence type="ECO:0000259" key="9">
    <source>
        <dbReference type="PROSITE" id="PS50023"/>
    </source>
</evidence>
<evidence type="ECO:0000256" key="1">
    <source>
        <dbReference type="ARBA" id="ARBA00022481"/>
    </source>
</evidence>
<dbReference type="OMA" id="YCTHCYM"/>
<dbReference type="HOGENOM" id="CLU_026811_4_1_1"/>
<dbReference type="RefSeq" id="XP_009060093.1">
    <property type="nucleotide sequence ID" value="XM_009061845.1"/>
</dbReference>
<sequence>NCAKCGKPVYFAERKTSLGVHWHPNCLRCEKCQRVLVPGKHAEHKSLPYCHNPCYMALYGPKLVGYG</sequence>
<dbReference type="GO" id="GO:0046872">
    <property type="term" value="F:metal ion binding"/>
    <property type="evidence" value="ECO:0007669"/>
    <property type="project" value="UniProtKB-KW"/>
</dbReference>
<keyword evidence="4" id="KW-0007">Acetylation</keyword>
<evidence type="ECO:0000256" key="2">
    <source>
        <dbReference type="ARBA" id="ARBA00022723"/>
    </source>
</evidence>
<evidence type="ECO:0000313" key="11">
    <source>
        <dbReference type="Proteomes" id="UP000030746"/>
    </source>
</evidence>
<keyword evidence="5 8" id="KW-0440">LIM domain</keyword>
<feature type="domain" description="LIM zinc-binding" evidence="9">
    <location>
        <begin position="1"/>
        <end position="61"/>
    </location>
</feature>
<evidence type="ECO:0000256" key="3">
    <source>
        <dbReference type="ARBA" id="ARBA00022833"/>
    </source>
</evidence>
<keyword evidence="11" id="KW-1185">Reference proteome</keyword>
<keyword evidence="1" id="KW-0488">Methylation</keyword>
<dbReference type="InterPro" id="IPR001781">
    <property type="entry name" value="Znf_LIM"/>
</dbReference>
<dbReference type="SMART" id="SM00132">
    <property type="entry name" value="LIM"/>
    <property type="match status" value="1"/>
</dbReference>
<keyword evidence="3 8" id="KW-0862">Zinc</keyword>
<evidence type="ECO:0000256" key="8">
    <source>
        <dbReference type="PROSITE-ProRule" id="PRU00125"/>
    </source>
</evidence>
<evidence type="ECO:0000256" key="5">
    <source>
        <dbReference type="ARBA" id="ARBA00023038"/>
    </source>
</evidence>
<dbReference type="EMBL" id="KB202619">
    <property type="protein sequence ID" value="ESO89048.1"/>
    <property type="molecule type" value="Genomic_DNA"/>
</dbReference>
<dbReference type="Pfam" id="PF00412">
    <property type="entry name" value="LIM"/>
    <property type="match status" value="1"/>
</dbReference>
<keyword evidence="2 8" id="KW-0479">Metal-binding</keyword>
<dbReference type="AlphaFoldDB" id="V3ZD62"/>
<dbReference type="OrthoDB" id="25654at2759"/>
<evidence type="ECO:0000256" key="6">
    <source>
        <dbReference type="ARBA" id="ARBA00055254"/>
    </source>
</evidence>
<dbReference type="STRING" id="225164.V3ZD62"/>
<comment type="function">
    <text evidence="6">Seems to have a role in zinc absorption and may function as an intracellular zinc transport protein.</text>
</comment>
<name>V3ZD62_LOTGI</name>
<accession>V3ZD62</accession>
<proteinExistence type="predicted"/>